<keyword evidence="6" id="KW-1185">Reference proteome</keyword>
<dbReference type="InterPro" id="IPR038416">
    <property type="entry name" value="Ribosom_S30AE_C_sf"/>
</dbReference>
<dbReference type="SUPFAM" id="SSF69754">
    <property type="entry name" value="Ribosome binding protein Y (YfiA homologue)"/>
    <property type="match status" value="1"/>
</dbReference>
<dbReference type="Gene3D" id="3.30.505.50">
    <property type="entry name" value="Sigma 54 modulation/S30EA ribosomal protein, C-terminal domain"/>
    <property type="match status" value="1"/>
</dbReference>
<sequence>MIISVSAQHISIGNSLQEYSKERATQVVKKYFTDIINIDIHFSKEGINFKCDIIVKYGPGKHNIVKSNDSCSDIYVAFDKVMSKLEKQLRKYKSKFKNHHAGKVKISEIAYAGTKYIINPQSDSETSNSEDNDNPAIIAEKPVEILKLSVKEAVMKMDLEDLPAVVFKNINNDRINIVYYRKDGNISWVDYN</sequence>
<dbReference type="InterPro" id="IPR003489">
    <property type="entry name" value="RHF/RaiA"/>
</dbReference>
<evidence type="ECO:0000313" key="6">
    <source>
        <dbReference type="Proteomes" id="UP000018149"/>
    </source>
</evidence>
<dbReference type="HOGENOM" id="CLU_071472_0_1_5"/>
<feature type="domain" description="Sigma 54 modulation/S30EA ribosomal protein C-terminal" evidence="4">
    <location>
        <begin position="133"/>
        <end position="186"/>
    </location>
</feature>
<dbReference type="InterPro" id="IPR050574">
    <property type="entry name" value="HPF/YfiA_ribosome-assoc"/>
</dbReference>
<evidence type="ECO:0000256" key="3">
    <source>
        <dbReference type="ARBA" id="ARBA00041148"/>
    </source>
</evidence>
<evidence type="ECO:0000256" key="2">
    <source>
        <dbReference type="ARBA" id="ARBA00038695"/>
    </source>
</evidence>
<reference evidence="5 6" key="1">
    <citation type="submission" date="2015-01" db="EMBL/GenBank/DDBJ databases">
        <title>Draft genome sequence of Rickettsia monacensis strain IrR/Munich.</title>
        <authorList>
            <person name="Felsheim R.F."/>
            <person name="Johnson S.L."/>
            <person name="Kurtti T.J."/>
            <person name="Munderloh U.G."/>
        </authorList>
    </citation>
    <scope>NUCLEOTIDE SEQUENCE [LARGE SCALE GENOMIC DNA]</scope>
    <source>
        <strain evidence="5 6">IrR/Munich</strain>
    </source>
</reference>
<dbReference type="Gene3D" id="3.30.160.100">
    <property type="entry name" value="Ribosome hibernation promotion factor-like"/>
    <property type="match status" value="1"/>
</dbReference>
<accession>A0A0B7J626</accession>
<name>A0A0B7J626_9RICK</name>
<dbReference type="GO" id="GO:0043024">
    <property type="term" value="F:ribosomal small subunit binding"/>
    <property type="evidence" value="ECO:0007669"/>
    <property type="project" value="TreeGrafter"/>
</dbReference>
<dbReference type="InterPro" id="IPR032528">
    <property type="entry name" value="Ribosom_S30AE_C"/>
</dbReference>
<dbReference type="CDD" id="cd00552">
    <property type="entry name" value="RaiA"/>
    <property type="match status" value="1"/>
</dbReference>
<comment type="subunit">
    <text evidence="2">Associates exclusively with 100S ribosomes, which are dimers of 70S ribosomes.</text>
</comment>
<dbReference type="PANTHER" id="PTHR33231">
    <property type="entry name" value="30S RIBOSOMAL PROTEIN"/>
    <property type="match status" value="1"/>
</dbReference>
<evidence type="ECO:0000259" key="4">
    <source>
        <dbReference type="Pfam" id="PF16321"/>
    </source>
</evidence>
<evidence type="ECO:0000256" key="1">
    <source>
        <dbReference type="ARBA" id="ARBA00022845"/>
    </source>
</evidence>
<dbReference type="PANTHER" id="PTHR33231:SF1">
    <property type="entry name" value="30S RIBOSOMAL PROTEIN"/>
    <property type="match status" value="1"/>
</dbReference>
<dbReference type="RefSeq" id="WP_023508153.1">
    <property type="nucleotide sequence ID" value="NZ_LN794217.1"/>
</dbReference>
<dbReference type="NCBIfam" id="TIGR00741">
    <property type="entry name" value="yfiA"/>
    <property type="match status" value="1"/>
</dbReference>
<proteinExistence type="predicted"/>
<dbReference type="AlphaFoldDB" id="A0A0B7J626"/>
<dbReference type="GO" id="GO:0045900">
    <property type="term" value="P:negative regulation of translational elongation"/>
    <property type="evidence" value="ECO:0007669"/>
    <property type="project" value="TreeGrafter"/>
</dbReference>
<evidence type="ECO:0000313" key="5">
    <source>
        <dbReference type="EMBL" id="CEO17739.1"/>
    </source>
</evidence>
<gene>
    <name evidence="5" type="ORF">RMONA_06925</name>
</gene>
<organism evidence="5 6">
    <name type="scientific">Rickettsia monacensis</name>
    <dbReference type="NCBI Taxonomy" id="109232"/>
    <lineage>
        <taxon>Bacteria</taxon>
        <taxon>Pseudomonadati</taxon>
        <taxon>Pseudomonadota</taxon>
        <taxon>Alphaproteobacteria</taxon>
        <taxon>Rickettsiales</taxon>
        <taxon>Rickettsiaceae</taxon>
        <taxon>Rickettsieae</taxon>
        <taxon>Rickettsia</taxon>
        <taxon>spotted fever group</taxon>
    </lineage>
</organism>
<dbReference type="Pfam" id="PF16321">
    <property type="entry name" value="Ribosom_S30AE_C"/>
    <property type="match status" value="1"/>
</dbReference>
<dbReference type="GO" id="GO:0022627">
    <property type="term" value="C:cytosolic small ribosomal subunit"/>
    <property type="evidence" value="ECO:0007669"/>
    <property type="project" value="TreeGrafter"/>
</dbReference>
<protein>
    <recommendedName>
        <fullName evidence="3">Ribosome hibernation promoting factor</fullName>
    </recommendedName>
</protein>
<dbReference type="KEGG" id="rmc:RMONA_06925"/>
<dbReference type="EMBL" id="LN794217">
    <property type="protein sequence ID" value="CEO17739.1"/>
    <property type="molecule type" value="Genomic_DNA"/>
</dbReference>
<dbReference type="Proteomes" id="UP000018149">
    <property type="component" value="Chromosome I"/>
</dbReference>
<dbReference type="Pfam" id="PF02482">
    <property type="entry name" value="Ribosomal_S30AE"/>
    <property type="match status" value="1"/>
</dbReference>
<dbReference type="STRING" id="109232.RMONA_06925"/>
<keyword evidence="1" id="KW-0810">Translation regulation</keyword>
<dbReference type="InterPro" id="IPR036567">
    <property type="entry name" value="RHF-like"/>
</dbReference>